<dbReference type="Pfam" id="PF21517">
    <property type="entry name" value="HTH_Tnp_Tc3_2_like"/>
    <property type="match status" value="1"/>
</dbReference>
<dbReference type="InterPro" id="IPR009057">
    <property type="entry name" value="Homeodomain-like_sf"/>
</dbReference>
<dbReference type="OrthoDB" id="117206at2759"/>
<name>A0A9W6WYD7_9STRA</name>
<dbReference type="GO" id="GO:0003676">
    <property type="term" value="F:nucleic acid binding"/>
    <property type="evidence" value="ECO:0007669"/>
    <property type="project" value="InterPro"/>
</dbReference>
<comment type="caution">
    <text evidence="2">The sequence shown here is derived from an EMBL/GenBank/DDBJ whole genome shotgun (WGS) entry which is preliminary data.</text>
</comment>
<dbReference type="Proteomes" id="UP001165121">
    <property type="component" value="Unassembled WGS sequence"/>
</dbReference>
<dbReference type="Gene3D" id="1.10.10.10">
    <property type="entry name" value="Winged helix-like DNA-binding domain superfamily/Winged helix DNA-binding domain"/>
    <property type="match status" value="1"/>
</dbReference>
<evidence type="ECO:0000313" key="2">
    <source>
        <dbReference type="EMBL" id="GMF22582.1"/>
    </source>
</evidence>
<evidence type="ECO:0000313" key="3">
    <source>
        <dbReference type="Proteomes" id="UP001165121"/>
    </source>
</evidence>
<dbReference type="Gene3D" id="3.30.420.10">
    <property type="entry name" value="Ribonuclease H-like superfamily/Ribonuclease H"/>
    <property type="match status" value="1"/>
</dbReference>
<dbReference type="AlphaFoldDB" id="A0A9W6WYD7"/>
<dbReference type="EMBL" id="BSXT01000259">
    <property type="protein sequence ID" value="GMF22582.1"/>
    <property type="molecule type" value="Genomic_DNA"/>
</dbReference>
<gene>
    <name evidence="2" type="ORF">Pfra01_000334200</name>
</gene>
<dbReference type="InterPro" id="IPR036397">
    <property type="entry name" value="RNaseH_sf"/>
</dbReference>
<keyword evidence="3" id="KW-1185">Reference proteome</keyword>
<dbReference type="Gene3D" id="1.10.10.60">
    <property type="entry name" value="Homeodomain-like"/>
    <property type="match status" value="1"/>
</dbReference>
<dbReference type="SUPFAM" id="SSF46689">
    <property type="entry name" value="Homeodomain-like"/>
    <property type="match status" value="1"/>
</dbReference>
<organism evidence="2 3">
    <name type="scientific">Phytophthora fragariaefolia</name>
    <dbReference type="NCBI Taxonomy" id="1490495"/>
    <lineage>
        <taxon>Eukaryota</taxon>
        <taxon>Sar</taxon>
        <taxon>Stramenopiles</taxon>
        <taxon>Oomycota</taxon>
        <taxon>Peronosporomycetes</taxon>
        <taxon>Peronosporales</taxon>
        <taxon>Peronosporaceae</taxon>
        <taxon>Phytophthora</taxon>
    </lineage>
</organism>
<evidence type="ECO:0000259" key="1">
    <source>
        <dbReference type="Pfam" id="PF21517"/>
    </source>
</evidence>
<reference evidence="2" key="1">
    <citation type="submission" date="2023-04" db="EMBL/GenBank/DDBJ databases">
        <title>Phytophthora fragariaefolia NBRC 109709.</title>
        <authorList>
            <person name="Ichikawa N."/>
            <person name="Sato H."/>
            <person name="Tonouchi N."/>
        </authorList>
    </citation>
    <scope>NUCLEOTIDE SEQUENCE</scope>
    <source>
        <strain evidence="2">NBRC 109709</strain>
    </source>
</reference>
<dbReference type="InterPro" id="IPR036388">
    <property type="entry name" value="WH-like_DNA-bd_sf"/>
</dbReference>
<protein>
    <submittedName>
        <fullName evidence="2">Unnamed protein product</fullName>
    </submittedName>
</protein>
<feature type="domain" description="Transposable element Tc3 transposase-like DNA-binding HTH" evidence="1">
    <location>
        <begin position="61"/>
        <end position="99"/>
    </location>
</feature>
<proteinExistence type="predicted"/>
<sequence>MAHKPRVTPEERGRINGLHEVEFSASHIAARVGRSRDTVRRVVNDISAGQRTGRPPLTSDRELRRVVRTAAAGNHSASQVKEELSLKVSVRTIERVLSRVDWLQYSKMDNTLDLTPAHKLARRTWAAQCLQTPDIWASTIFSDEKKWNLDGPDGYQRYWRDIRLPARRTIRRQNGGGSVMVWGGFSATGKTKLAVLVGR</sequence>
<accession>A0A9W6WYD7</accession>
<dbReference type="InterPro" id="IPR048703">
    <property type="entry name" value="Tnp_Tc3-like_HTH"/>
</dbReference>